<evidence type="ECO:0000313" key="5">
    <source>
        <dbReference type="EMBL" id="KAJ8970401.1"/>
    </source>
</evidence>
<dbReference type="PROSITE" id="PS51858">
    <property type="entry name" value="PPPDE"/>
    <property type="match status" value="1"/>
</dbReference>
<sequence length="264" mass="29943">MFSNGLTCNLPFSCMSVTRDSGSDELLPSKMAREPVLLNVYDMYKINEFTSNIGLGVFHSGVEIYGSEYAYGGHQYPFTGIFEINPRDEKELGEQFRFSLVAEITVTYGTRFPEKLVAQMSTKQPVPPCRLVPGPNFTNPQGALNISKKIFQKKETCSAVKLQTIQIGYTDFTEDDIKRIINELGKEFRGDRYHLMNNNCNHFSGSFTKILCGQDIPPWLAYFSSWVPFLERCLPKEWLMPMALQHSLSCRQDSTCSEASTSPY</sequence>
<dbReference type="Proteomes" id="UP001162164">
    <property type="component" value="Unassembled WGS sequence"/>
</dbReference>
<comment type="similarity">
    <text evidence="1">Belongs to the DeSI family.</text>
</comment>
<protein>
    <recommendedName>
        <fullName evidence="4">PPPDE domain-containing protein</fullName>
    </recommendedName>
</protein>
<dbReference type="PANTHER" id="PTHR12378">
    <property type="entry name" value="DESUMOYLATING ISOPEPTIDASE"/>
    <property type="match status" value="1"/>
</dbReference>
<comment type="caution">
    <text evidence="5">The sequence shown here is derived from an EMBL/GenBank/DDBJ whole genome shotgun (WGS) entry which is preliminary data.</text>
</comment>
<dbReference type="EMBL" id="JAPWTJ010001631">
    <property type="protein sequence ID" value="KAJ8970401.1"/>
    <property type="molecule type" value="Genomic_DNA"/>
</dbReference>
<dbReference type="Pfam" id="PF05903">
    <property type="entry name" value="Peptidase_C97"/>
    <property type="match status" value="2"/>
</dbReference>
<keyword evidence="2" id="KW-0645">Protease</keyword>
<evidence type="ECO:0000256" key="3">
    <source>
        <dbReference type="ARBA" id="ARBA00022801"/>
    </source>
</evidence>
<dbReference type="InterPro" id="IPR042266">
    <property type="entry name" value="PPPDE_sf"/>
</dbReference>
<feature type="domain" description="PPPDE" evidence="4">
    <location>
        <begin position="34"/>
        <end position="238"/>
    </location>
</feature>
<evidence type="ECO:0000256" key="1">
    <source>
        <dbReference type="ARBA" id="ARBA00008140"/>
    </source>
</evidence>
<evidence type="ECO:0000313" key="6">
    <source>
        <dbReference type="Proteomes" id="UP001162164"/>
    </source>
</evidence>
<dbReference type="InterPro" id="IPR008580">
    <property type="entry name" value="PPPDE_dom"/>
</dbReference>
<dbReference type="Gene3D" id="3.90.1720.30">
    <property type="entry name" value="PPPDE domains"/>
    <property type="match status" value="1"/>
</dbReference>
<proteinExistence type="inferred from homology"/>
<evidence type="ECO:0000256" key="2">
    <source>
        <dbReference type="ARBA" id="ARBA00022670"/>
    </source>
</evidence>
<dbReference type="SMART" id="SM01179">
    <property type="entry name" value="DUF862"/>
    <property type="match status" value="1"/>
</dbReference>
<keyword evidence="6" id="KW-1185">Reference proteome</keyword>
<accession>A0ABQ9J0S7</accession>
<evidence type="ECO:0000259" key="4">
    <source>
        <dbReference type="PROSITE" id="PS51858"/>
    </source>
</evidence>
<organism evidence="5 6">
    <name type="scientific">Molorchus minor</name>
    <dbReference type="NCBI Taxonomy" id="1323400"/>
    <lineage>
        <taxon>Eukaryota</taxon>
        <taxon>Metazoa</taxon>
        <taxon>Ecdysozoa</taxon>
        <taxon>Arthropoda</taxon>
        <taxon>Hexapoda</taxon>
        <taxon>Insecta</taxon>
        <taxon>Pterygota</taxon>
        <taxon>Neoptera</taxon>
        <taxon>Endopterygota</taxon>
        <taxon>Coleoptera</taxon>
        <taxon>Polyphaga</taxon>
        <taxon>Cucujiformia</taxon>
        <taxon>Chrysomeloidea</taxon>
        <taxon>Cerambycidae</taxon>
        <taxon>Lamiinae</taxon>
        <taxon>Monochamini</taxon>
        <taxon>Molorchus</taxon>
    </lineage>
</organism>
<keyword evidence="3" id="KW-0378">Hydrolase</keyword>
<reference evidence="5" key="1">
    <citation type="journal article" date="2023" name="Insect Mol. Biol.">
        <title>Genome sequencing provides insights into the evolution of gene families encoding plant cell wall-degrading enzymes in longhorned beetles.</title>
        <authorList>
            <person name="Shin N.R."/>
            <person name="Okamura Y."/>
            <person name="Kirsch R."/>
            <person name="Pauchet Y."/>
        </authorList>
    </citation>
    <scope>NUCLEOTIDE SEQUENCE</scope>
    <source>
        <strain evidence="5">MMC_N1</strain>
    </source>
</reference>
<dbReference type="PANTHER" id="PTHR12378:SF80">
    <property type="entry name" value="IP06716P-RELATED"/>
    <property type="match status" value="1"/>
</dbReference>
<name>A0ABQ9J0S7_9CUCU</name>
<gene>
    <name evidence="5" type="ORF">NQ317_001492</name>
</gene>